<evidence type="ECO:0000313" key="7">
    <source>
        <dbReference type="Proteomes" id="UP000199532"/>
    </source>
</evidence>
<dbReference type="Proteomes" id="UP000199532">
    <property type="component" value="Unassembled WGS sequence"/>
</dbReference>
<dbReference type="InterPro" id="IPR002052">
    <property type="entry name" value="DNA_methylase_N6_adenine_CS"/>
</dbReference>
<feature type="domain" description="DNA methylase N-4/N-6" evidence="5">
    <location>
        <begin position="128"/>
        <end position="340"/>
    </location>
</feature>
<sequence>MAIQLFETLRITNRSQALSFAEQTGISFHLLKYYNDNNILPSISEIESIAKISGISKSVLMLSMGIISTELMEELAINAIKIGDLLKVDNKPGLQEKTELKPQLVTSYGSLFQADCNTVLQSMPDNSVDLIFADPPFNLNKQYPSNMNDNLIEKEYLAWSEKWIDECIRVLKPGGSFFLWNIPKWNTYLSDYLNQRLTFRHWITADIKYSLPIQGRLYPSHYSLLYYCKGKKPNYFNSDRLPMEICPKCKGDLKDYGGYKDKMNPKGISMTDVWYDIPPVRHTKYKKRKGANELSIKLIDRILEMASQPGDVVFDPFGGSGSTYVVAELKERKWIGVEIGPVDDILARFQEIESERPLLSKYRNGYNRLFTAESAIDRKKRGLWTDESFNTLKPLLLDF</sequence>
<dbReference type="RefSeq" id="WP_090332492.1">
    <property type="nucleotide sequence ID" value="NZ_FNXY01000001.1"/>
</dbReference>
<evidence type="ECO:0000256" key="3">
    <source>
        <dbReference type="ARBA" id="ARBA00022679"/>
    </source>
</evidence>
<dbReference type="PROSITE" id="PS00092">
    <property type="entry name" value="N6_MTASE"/>
    <property type="match status" value="1"/>
</dbReference>
<dbReference type="OrthoDB" id="1273118at2"/>
<dbReference type="PRINTS" id="PR00508">
    <property type="entry name" value="S21N4MTFRASE"/>
</dbReference>
<dbReference type="EMBL" id="FNXY01000001">
    <property type="protein sequence ID" value="SEI46424.1"/>
    <property type="molecule type" value="Genomic_DNA"/>
</dbReference>
<dbReference type="GO" id="GO:0032259">
    <property type="term" value="P:methylation"/>
    <property type="evidence" value="ECO:0007669"/>
    <property type="project" value="UniProtKB-KW"/>
</dbReference>
<keyword evidence="7" id="KW-1185">Reference proteome</keyword>
<dbReference type="Pfam" id="PF01555">
    <property type="entry name" value="N6_N4_Mtase"/>
    <property type="match status" value="1"/>
</dbReference>
<dbReference type="AlphaFoldDB" id="A0A1H6QZJ8"/>
<gene>
    <name evidence="6" type="ORF">SAMN04487995_0944</name>
</gene>
<dbReference type="CDD" id="cd02440">
    <property type="entry name" value="AdoMet_MTases"/>
    <property type="match status" value="1"/>
</dbReference>
<dbReference type="STRING" id="408657.SAMN04487995_0944"/>
<reference evidence="6 7" key="1">
    <citation type="submission" date="2016-10" db="EMBL/GenBank/DDBJ databases">
        <authorList>
            <person name="de Groot N.N."/>
        </authorList>
    </citation>
    <scope>NUCLEOTIDE SEQUENCE [LARGE SCALE GENOMIC DNA]</scope>
    <source>
        <strain evidence="6 7">DSM 19938</strain>
    </source>
</reference>
<protein>
    <recommendedName>
        <fullName evidence="4">Methyltransferase</fullName>
        <ecNumber evidence="4">2.1.1.-</ecNumber>
    </recommendedName>
</protein>
<evidence type="ECO:0000256" key="4">
    <source>
        <dbReference type="RuleBase" id="RU362026"/>
    </source>
</evidence>
<dbReference type="InterPro" id="IPR001091">
    <property type="entry name" value="RM_Methyltransferase"/>
</dbReference>
<evidence type="ECO:0000313" key="6">
    <source>
        <dbReference type="EMBL" id="SEI46424.1"/>
    </source>
</evidence>
<comment type="similarity">
    <text evidence="1 4">Belongs to the N(4)/N(6)-methyltransferase family.</text>
</comment>
<keyword evidence="2 6" id="KW-0489">Methyltransferase</keyword>
<dbReference type="SUPFAM" id="SSF53335">
    <property type="entry name" value="S-adenosyl-L-methionine-dependent methyltransferases"/>
    <property type="match status" value="1"/>
</dbReference>
<accession>A0A1H6QZJ8</accession>
<dbReference type="InterPro" id="IPR002941">
    <property type="entry name" value="DNA_methylase_N4/N6"/>
</dbReference>
<dbReference type="GO" id="GO:0008170">
    <property type="term" value="F:N-methyltransferase activity"/>
    <property type="evidence" value="ECO:0007669"/>
    <property type="project" value="InterPro"/>
</dbReference>
<evidence type="ECO:0000256" key="2">
    <source>
        <dbReference type="ARBA" id="ARBA00022603"/>
    </source>
</evidence>
<dbReference type="GO" id="GO:0003677">
    <property type="term" value="F:DNA binding"/>
    <property type="evidence" value="ECO:0007669"/>
    <property type="project" value="InterPro"/>
</dbReference>
<dbReference type="EC" id="2.1.1.-" evidence="4"/>
<keyword evidence="3 6" id="KW-0808">Transferase</keyword>
<dbReference type="Gene3D" id="3.40.50.150">
    <property type="entry name" value="Vaccinia Virus protein VP39"/>
    <property type="match status" value="1"/>
</dbReference>
<evidence type="ECO:0000259" key="5">
    <source>
        <dbReference type="Pfam" id="PF01555"/>
    </source>
</evidence>
<dbReference type="InterPro" id="IPR029063">
    <property type="entry name" value="SAM-dependent_MTases_sf"/>
</dbReference>
<evidence type="ECO:0000256" key="1">
    <source>
        <dbReference type="ARBA" id="ARBA00006594"/>
    </source>
</evidence>
<proteinExistence type="inferred from homology"/>
<organism evidence="6 7">
    <name type="scientific">Dyadobacter koreensis</name>
    <dbReference type="NCBI Taxonomy" id="408657"/>
    <lineage>
        <taxon>Bacteria</taxon>
        <taxon>Pseudomonadati</taxon>
        <taxon>Bacteroidota</taxon>
        <taxon>Cytophagia</taxon>
        <taxon>Cytophagales</taxon>
        <taxon>Spirosomataceae</taxon>
        <taxon>Dyadobacter</taxon>
    </lineage>
</organism>
<name>A0A1H6QZJ8_9BACT</name>